<proteinExistence type="inferred from homology"/>
<evidence type="ECO:0000256" key="2">
    <source>
        <dbReference type="ARBA" id="ARBA00022723"/>
    </source>
</evidence>
<evidence type="ECO:0000256" key="3">
    <source>
        <dbReference type="ARBA" id="ARBA00023004"/>
    </source>
</evidence>
<dbReference type="Gene3D" id="3.40.50.11750">
    <property type="entry name" value="HypD, alpha/beta domain 1"/>
    <property type="match status" value="1"/>
</dbReference>
<dbReference type="PANTHER" id="PTHR30149:SF0">
    <property type="entry name" value="HYDROGENASE MATURATION FACTOR HYPD"/>
    <property type="match status" value="1"/>
</dbReference>
<dbReference type="EMBL" id="UASJ01000017">
    <property type="protein sequence ID" value="SQC02372.1"/>
    <property type="molecule type" value="Genomic_DNA"/>
</dbReference>
<dbReference type="InterPro" id="IPR042243">
    <property type="entry name" value="HypD_1"/>
</dbReference>
<reference evidence="4 5" key="1">
    <citation type="submission" date="2018-06" db="EMBL/GenBank/DDBJ databases">
        <authorList>
            <consortium name="Pathogen Informatics"/>
            <person name="Doyle S."/>
        </authorList>
    </citation>
    <scope>NUCLEOTIDE SEQUENCE [LARGE SCALE GENOMIC DNA]</scope>
    <source>
        <strain evidence="4 5">NCTC11820</strain>
    </source>
</reference>
<dbReference type="InterPro" id="IPR002780">
    <property type="entry name" value="Hyd_form_HypD"/>
</dbReference>
<organism evidence="4 5">
    <name type="scientific">Mobiluncus curtisii</name>
    <dbReference type="NCBI Taxonomy" id="2051"/>
    <lineage>
        <taxon>Bacteria</taxon>
        <taxon>Bacillati</taxon>
        <taxon>Actinomycetota</taxon>
        <taxon>Actinomycetes</taxon>
        <taxon>Actinomycetales</taxon>
        <taxon>Actinomycetaceae</taxon>
        <taxon>Mobiluncus</taxon>
    </lineage>
</organism>
<evidence type="ECO:0000313" key="4">
    <source>
        <dbReference type="EMBL" id="SQC02372.1"/>
    </source>
</evidence>
<dbReference type="GO" id="GO:0070025">
    <property type="term" value="F:carbon monoxide binding"/>
    <property type="evidence" value="ECO:0007669"/>
    <property type="project" value="TreeGrafter"/>
</dbReference>
<dbReference type="InterPro" id="IPR042244">
    <property type="entry name" value="HypD_2_sf"/>
</dbReference>
<dbReference type="AlphaFoldDB" id="A0A2X3BFJ7"/>
<dbReference type="RefSeq" id="WP_353954054.1">
    <property type="nucleotide sequence ID" value="NZ_UASJ01000017.1"/>
</dbReference>
<gene>
    <name evidence="4" type="primary">hypD_5</name>
    <name evidence="4" type="ORF">NCTC11820_02260</name>
</gene>
<dbReference type="Proteomes" id="UP000250245">
    <property type="component" value="Unassembled WGS sequence"/>
</dbReference>
<evidence type="ECO:0000313" key="5">
    <source>
        <dbReference type="Proteomes" id="UP000250245"/>
    </source>
</evidence>
<protein>
    <submittedName>
        <fullName evidence="4">Hydrogenase expression/formation protein hypD</fullName>
    </submittedName>
</protein>
<dbReference type="PANTHER" id="PTHR30149">
    <property type="entry name" value="HYDROGENASE PROTEIN ASSEMBLY PROTEIN HYPD"/>
    <property type="match status" value="1"/>
</dbReference>
<comment type="similarity">
    <text evidence="1">Belongs to the HypD family.</text>
</comment>
<dbReference type="Gene3D" id="6.10.20.100">
    <property type="match status" value="1"/>
</dbReference>
<dbReference type="GO" id="GO:0005506">
    <property type="term" value="F:iron ion binding"/>
    <property type="evidence" value="ECO:0007669"/>
    <property type="project" value="TreeGrafter"/>
</dbReference>
<keyword evidence="3" id="KW-0408">Iron</keyword>
<sequence>MTLVAAQKQQVRNFSVFSNHVKIEPPLRAIVGADETRIDGFIGPGHVGTVVGADAFKFLPEEFNKPVVVTGFEPLDILQAVAMLIDQYTSGAIARGEARVENQYSRVVRDGGNPAALRLLNRVFATRDTFEWRGLGWMPYSGMGISEEFAAWDAERLFDVPGKRIPDPPACECGSVLTGRIKPWECKVFGTACSPEKPIGTCMVSPEGACAAFYNFGRIDRETAHAIVIED</sequence>
<dbReference type="Pfam" id="PF01924">
    <property type="entry name" value="HypD"/>
    <property type="match status" value="1"/>
</dbReference>
<keyword evidence="2" id="KW-0479">Metal-binding</keyword>
<dbReference type="GO" id="GO:0051539">
    <property type="term" value="F:4 iron, 4 sulfur cluster binding"/>
    <property type="evidence" value="ECO:0007669"/>
    <property type="project" value="TreeGrafter"/>
</dbReference>
<name>A0A2X3BFJ7_9ACTO</name>
<dbReference type="GO" id="GO:0051604">
    <property type="term" value="P:protein maturation"/>
    <property type="evidence" value="ECO:0007669"/>
    <property type="project" value="TreeGrafter"/>
</dbReference>
<dbReference type="NCBIfam" id="TIGR00075">
    <property type="entry name" value="hypD"/>
    <property type="match status" value="1"/>
</dbReference>
<evidence type="ECO:0000256" key="1">
    <source>
        <dbReference type="ARBA" id="ARBA00007888"/>
    </source>
</evidence>
<accession>A0A2X3BFJ7</accession>